<dbReference type="AlphaFoldDB" id="A0A7N1A704"/>
<accession>A0A7N1A704</accession>
<organism evidence="3 4">
    <name type="scientific">Kalanchoe fedtschenkoi</name>
    <name type="common">Lavender scallops</name>
    <name type="synonym">South American air plant</name>
    <dbReference type="NCBI Taxonomy" id="63787"/>
    <lineage>
        <taxon>Eukaryota</taxon>
        <taxon>Viridiplantae</taxon>
        <taxon>Streptophyta</taxon>
        <taxon>Embryophyta</taxon>
        <taxon>Tracheophyta</taxon>
        <taxon>Spermatophyta</taxon>
        <taxon>Magnoliopsida</taxon>
        <taxon>eudicotyledons</taxon>
        <taxon>Gunneridae</taxon>
        <taxon>Pentapetalae</taxon>
        <taxon>Saxifragales</taxon>
        <taxon>Crassulaceae</taxon>
        <taxon>Kalanchoe</taxon>
    </lineage>
</organism>
<keyword evidence="4" id="KW-1185">Reference proteome</keyword>
<protein>
    <recommendedName>
        <fullName evidence="5">Senescence regulator</fullName>
    </recommendedName>
</protein>
<dbReference type="Pfam" id="PF04520">
    <property type="entry name" value="Senescence_reg"/>
    <property type="match status" value="1"/>
</dbReference>
<dbReference type="OMA" id="NSIWEKT"/>
<evidence type="ECO:0000256" key="1">
    <source>
        <dbReference type="ARBA" id="ARBA00034773"/>
    </source>
</evidence>
<dbReference type="EnsemblPlants" id="Kaladp0098s0180.1.v1.1">
    <property type="protein sequence ID" value="Kaladp0098s0180.1.v1.1.CDS.1"/>
    <property type="gene ID" value="Kaladp0098s0180.v1.1"/>
</dbReference>
<comment type="similarity">
    <text evidence="1">Belongs to the senescence regulator S40 family.</text>
</comment>
<evidence type="ECO:0000256" key="2">
    <source>
        <dbReference type="SAM" id="MobiDB-lite"/>
    </source>
</evidence>
<name>A0A7N1A704_KALFE</name>
<proteinExistence type="inferred from homology"/>
<dbReference type="Gramene" id="Kaladp0098s0180.1.v1.1">
    <property type="protein sequence ID" value="Kaladp0098s0180.1.v1.1.CDS.1"/>
    <property type="gene ID" value="Kaladp0098s0180.v1.1"/>
</dbReference>
<evidence type="ECO:0000313" key="3">
    <source>
        <dbReference type="EnsemblPlants" id="Kaladp0098s0180.1.v1.1.CDS.1"/>
    </source>
</evidence>
<feature type="region of interest" description="Disordered" evidence="2">
    <location>
        <begin position="35"/>
        <end position="124"/>
    </location>
</feature>
<reference evidence="3" key="1">
    <citation type="submission" date="2021-01" db="UniProtKB">
        <authorList>
            <consortium name="EnsemblPlants"/>
        </authorList>
    </citation>
    <scope>IDENTIFICATION</scope>
</reference>
<dbReference type="PANTHER" id="PTHR46525:SF7">
    <property type="entry name" value="PROTEIN S40-4"/>
    <property type="match status" value="1"/>
</dbReference>
<evidence type="ECO:0008006" key="5">
    <source>
        <dbReference type="Google" id="ProtNLM"/>
    </source>
</evidence>
<evidence type="ECO:0000313" key="4">
    <source>
        <dbReference type="Proteomes" id="UP000594263"/>
    </source>
</evidence>
<dbReference type="GO" id="GO:0010150">
    <property type="term" value="P:leaf senescence"/>
    <property type="evidence" value="ECO:0007669"/>
    <property type="project" value="UniProtKB-ARBA"/>
</dbReference>
<dbReference type="PANTHER" id="PTHR46525">
    <property type="entry name" value="EMB|CAB72159.1"/>
    <property type="match status" value="1"/>
</dbReference>
<sequence>MATRKAHVGRPSYRFLTGERESFTSSNDSLSELDEFDIWNSGPDPRRSAPGSRIVMKKGPPGNRGVADGSGGGSGSMQFTGSLPVSVPDWTKILREDGRRGKGGGGGWTEEDEDEEAENRIPPHEVVARRARSRRVASFSVHEGIGRTLKGRDLSRVRNSIWEKTGFQD</sequence>
<dbReference type="InterPro" id="IPR007608">
    <property type="entry name" value="Senescence_reg_S40"/>
</dbReference>
<dbReference type="Proteomes" id="UP000594263">
    <property type="component" value="Unplaced"/>
</dbReference>